<accession>A0A2P2Q768</accession>
<proteinExistence type="predicted"/>
<dbReference type="EMBL" id="GGEC01082337">
    <property type="protein sequence ID" value="MBX62821.1"/>
    <property type="molecule type" value="Transcribed_RNA"/>
</dbReference>
<protein>
    <recommendedName>
        <fullName evidence="2">50S ribosomal protein L33</fullName>
    </recommendedName>
</protein>
<organism evidence="1">
    <name type="scientific">Rhizophora mucronata</name>
    <name type="common">Asiatic mangrove</name>
    <dbReference type="NCBI Taxonomy" id="61149"/>
    <lineage>
        <taxon>Eukaryota</taxon>
        <taxon>Viridiplantae</taxon>
        <taxon>Streptophyta</taxon>
        <taxon>Embryophyta</taxon>
        <taxon>Tracheophyta</taxon>
        <taxon>Spermatophyta</taxon>
        <taxon>Magnoliopsida</taxon>
        <taxon>eudicotyledons</taxon>
        <taxon>Gunneridae</taxon>
        <taxon>Pentapetalae</taxon>
        <taxon>rosids</taxon>
        <taxon>fabids</taxon>
        <taxon>Malpighiales</taxon>
        <taxon>Rhizophoraceae</taxon>
        <taxon>Rhizophora</taxon>
    </lineage>
</organism>
<dbReference type="AlphaFoldDB" id="A0A2P2Q768"/>
<sequence>MARVLKKLCSFCTFHTKFEMHKPTRNKRSHNDKVY</sequence>
<evidence type="ECO:0008006" key="2">
    <source>
        <dbReference type="Google" id="ProtNLM"/>
    </source>
</evidence>
<reference evidence="1" key="1">
    <citation type="submission" date="2018-02" db="EMBL/GenBank/DDBJ databases">
        <title>Rhizophora mucronata_Transcriptome.</title>
        <authorList>
            <person name="Meera S.P."/>
            <person name="Sreeshan A."/>
            <person name="Augustine A."/>
        </authorList>
    </citation>
    <scope>NUCLEOTIDE SEQUENCE</scope>
    <source>
        <tissue evidence="1">Leaf</tissue>
    </source>
</reference>
<name>A0A2P2Q768_RHIMU</name>
<evidence type="ECO:0000313" key="1">
    <source>
        <dbReference type="EMBL" id="MBX62821.1"/>
    </source>
</evidence>